<dbReference type="PANTHER" id="PTHR12385:SF12">
    <property type="entry name" value="CHOLINE TRANSPORTER-LIKE PROTEIN"/>
    <property type="match status" value="1"/>
</dbReference>
<feature type="transmembrane region" description="Helical" evidence="6">
    <location>
        <begin position="563"/>
        <end position="584"/>
    </location>
</feature>
<sequence>MGCCFSNDPPKPKRPQDKDILGRRDDVVCTDPICCVVFVLFLVGMIGLSIYAYINGDIRRVTNSYDCYGNVCGKAFNVKLFPDNPNSGLNTSDKPNVYHTYSEFWKYSRSICVSKCPNKLMTTYGDVKQFAIETKSKLCDYNIPVDKIDSKNHAEGLTKEQYYKSPCPILPVEPQIKLLGFCIRKNISQIVLKSKFNEIGGINQIKPLFESIVRDFILTWKEILILSAGSLVLSFIMVMLIRYLASAVVYVILVLTIVVSIGLTIFLWLCYCTQENVLNQQFAQQIKFLMGDVFNTRSFFYMAIGATIITIILLLIIIVMWKRILVVTHLFREASRCLGQIPCLLLQPIITLIVLAIYFFYWFFTFGFLMSVGTVNETSGFEINNRTGCVKYLTATFPKFVWIYYVAGLVWITEFILAGQQIIIAGTVAQWYFLKKKTQTGKSTTTCPVFKSTMRFLFQHSGSVAFGSLIITMIRLPRWFLMYLSKKLKSGPAGESTMILQCCTRMCVGCLYCVEKCLKYLNKNAYAVIAIEGSSFCPAAQRAFALLLSNFLRVAALNSVGDFILLLGKVCVCFASAGASVIVFMRRDDLYFYPIPVLVVAVIAFFFAHCILSLYETILDVLLICYCVEEESGIAMDATDASGNLIRSESHANLKKNLIIANNTLNRASGHQENKTPETEVLA</sequence>
<dbReference type="InterPro" id="IPR007603">
    <property type="entry name" value="Choline_transptr-like"/>
</dbReference>
<evidence type="ECO:0000313" key="7">
    <source>
        <dbReference type="EMBL" id="AKN21690.1"/>
    </source>
</evidence>
<dbReference type="PANTHER" id="PTHR12385">
    <property type="entry name" value="CHOLINE TRANSPORTER-LIKE (SLC FAMILY 44)"/>
    <property type="match status" value="1"/>
</dbReference>
<keyword evidence="4 6" id="KW-1133">Transmembrane helix</keyword>
<dbReference type="OrthoDB" id="420519at2759"/>
<evidence type="ECO:0000256" key="2">
    <source>
        <dbReference type="ARBA" id="ARBA00007168"/>
    </source>
</evidence>
<dbReference type="Pfam" id="PF04515">
    <property type="entry name" value="Choline_transpo"/>
    <property type="match status" value="1"/>
</dbReference>
<feature type="transmembrane region" description="Helical" evidence="6">
    <location>
        <begin position="402"/>
        <end position="434"/>
    </location>
</feature>
<gene>
    <name evidence="7" type="primary">slc44a-1</name>
</gene>
<evidence type="ECO:0000256" key="1">
    <source>
        <dbReference type="ARBA" id="ARBA00004141"/>
    </source>
</evidence>
<name>A0A0H3YFD2_SCHMD</name>
<evidence type="ECO:0000256" key="5">
    <source>
        <dbReference type="ARBA" id="ARBA00023136"/>
    </source>
</evidence>
<keyword evidence="3 6" id="KW-0812">Transmembrane</keyword>
<feature type="transmembrane region" description="Helical" evidence="6">
    <location>
        <begin position="33"/>
        <end position="54"/>
    </location>
</feature>
<comment type="subcellular location">
    <subcellularLocation>
        <location evidence="6">Cell membrane</location>
        <topology evidence="6">Multi-pass membrane protein</topology>
    </subcellularLocation>
    <subcellularLocation>
        <location evidence="1">Membrane</location>
        <topology evidence="1">Multi-pass membrane protein</topology>
    </subcellularLocation>
</comment>
<reference evidence="7" key="1">
    <citation type="journal article" date="2015" name="Elife">
        <title>Stem cells and fluid flow drive cyst formation in an invertebrate excretory organ.</title>
        <authorList>
            <person name="Thi-Kim Vu H."/>
            <person name="Rink J.C."/>
            <person name="McKinney S.A."/>
            <person name="McClain M."/>
            <person name="Lakshmanaperumal N."/>
            <person name="Alexander R."/>
            <person name="Sanchez Alvarado A."/>
        </authorList>
    </citation>
    <scope>NUCLEOTIDE SEQUENCE</scope>
</reference>
<comment type="similarity">
    <text evidence="2 6">Belongs to the CTL (choline transporter-like) family.</text>
</comment>
<feature type="transmembrane region" description="Helical" evidence="6">
    <location>
        <begin position="299"/>
        <end position="321"/>
    </location>
</feature>
<feature type="transmembrane region" description="Helical" evidence="6">
    <location>
        <begin position="455"/>
        <end position="476"/>
    </location>
</feature>
<feature type="transmembrane region" description="Helical" evidence="6">
    <location>
        <begin position="223"/>
        <end position="241"/>
    </location>
</feature>
<protein>
    <recommendedName>
        <fullName evidence="6">Choline transporter-like protein</fullName>
    </recommendedName>
</protein>
<comment type="function">
    <text evidence="6">Choline transporter.</text>
</comment>
<feature type="transmembrane region" description="Helical" evidence="6">
    <location>
        <begin position="248"/>
        <end position="269"/>
    </location>
</feature>
<dbReference type="AlphaFoldDB" id="A0A0H3YFD2"/>
<proteinExistence type="evidence at transcript level"/>
<evidence type="ECO:0000256" key="3">
    <source>
        <dbReference type="ARBA" id="ARBA00022692"/>
    </source>
</evidence>
<feature type="transmembrane region" description="Helical" evidence="6">
    <location>
        <begin position="591"/>
        <end position="615"/>
    </location>
</feature>
<evidence type="ECO:0000256" key="6">
    <source>
        <dbReference type="RuleBase" id="RU368066"/>
    </source>
</evidence>
<accession>A0A0H3YFD2</accession>
<dbReference type="GO" id="GO:0005886">
    <property type="term" value="C:plasma membrane"/>
    <property type="evidence" value="ECO:0007669"/>
    <property type="project" value="UniProtKB-SubCell"/>
</dbReference>
<dbReference type="EMBL" id="KT163740">
    <property type="protein sequence ID" value="AKN21690.1"/>
    <property type="molecule type" value="mRNA"/>
</dbReference>
<dbReference type="GO" id="GO:0022857">
    <property type="term" value="F:transmembrane transporter activity"/>
    <property type="evidence" value="ECO:0007669"/>
    <property type="project" value="UniProtKB-UniRule"/>
</dbReference>
<feature type="transmembrane region" description="Helical" evidence="6">
    <location>
        <begin position="341"/>
        <end position="364"/>
    </location>
</feature>
<evidence type="ECO:0000256" key="4">
    <source>
        <dbReference type="ARBA" id="ARBA00022989"/>
    </source>
</evidence>
<keyword evidence="5 6" id="KW-0472">Membrane</keyword>
<organism evidence="7">
    <name type="scientific">Schmidtea mediterranea</name>
    <name type="common">Freshwater planarian flatworm</name>
    <dbReference type="NCBI Taxonomy" id="79327"/>
    <lineage>
        <taxon>Eukaryota</taxon>
        <taxon>Metazoa</taxon>
        <taxon>Spiralia</taxon>
        <taxon>Lophotrochozoa</taxon>
        <taxon>Platyhelminthes</taxon>
        <taxon>Rhabditophora</taxon>
        <taxon>Seriata</taxon>
        <taxon>Tricladida</taxon>
        <taxon>Continenticola</taxon>
        <taxon>Geoplanoidea</taxon>
        <taxon>Dugesiidae</taxon>
        <taxon>Schmidtea</taxon>
    </lineage>
</organism>